<proteinExistence type="predicted"/>
<comment type="caution">
    <text evidence="1">The sequence shown here is derived from an EMBL/GenBank/DDBJ whole genome shotgun (WGS) entry which is preliminary data.</text>
</comment>
<protein>
    <submittedName>
        <fullName evidence="1">Uncharacterized protein</fullName>
    </submittedName>
</protein>
<evidence type="ECO:0000313" key="2">
    <source>
        <dbReference type="Proteomes" id="UP000814033"/>
    </source>
</evidence>
<accession>A0ACB8RCP3</accession>
<organism evidence="1 2">
    <name type="scientific">Auriscalpium vulgare</name>
    <dbReference type="NCBI Taxonomy" id="40419"/>
    <lineage>
        <taxon>Eukaryota</taxon>
        <taxon>Fungi</taxon>
        <taxon>Dikarya</taxon>
        <taxon>Basidiomycota</taxon>
        <taxon>Agaricomycotina</taxon>
        <taxon>Agaricomycetes</taxon>
        <taxon>Russulales</taxon>
        <taxon>Auriscalpiaceae</taxon>
        <taxon>Auriscalpium</taxon>
    </lineage>
</organism>
<reference evidence="1" key="1">
    <citation type="submission" date="2021-02" db="EMBL/GenBank/DDBJ databases">
        <authorList>
            <consortium name="DOE Joint Genome Institute"/>
            <person name="Ahrendt S."/>
            <person name="Looney B.P."/>
            <person name="Miyauchi S."/>
            <person name="Morin E."/>
            <person name="Drula E."/>
            <person name="Courty P.E."/>
            <person name="Chicoki N."/>
            <person name="Fauchery L."/>
            <person name="Kohler A."/>
            <person name="Kuo A."/>
            <person name="Labutti K."/>
            <person name="Pangilinan J."/>
            <person name="Lipzen A."/>
            <person name="Riley R."/>
            <person name="Andreopoulos W."/>
            <person name="He G."/>
            <person name="Johnson J."/>
            <person name="Barry K.W."/>
            <person name="Grigoriev I.V."/>
            <person name="Nagy L."/>
            <person name="Hibbett D."/>
            <person name="Henrissat B."/>
            <person name="Matheny P.B."/>
            <person name="Labbe J."/>
            <person name="Martin F."/>
        </authorList>
    </citation>
    <scope>NUCLEOTIDE SEQUENCE</scope>
    <source>
        <strain evidence="1">FP105234-sp</strain>
    </source>
</reference>
<evidence type="ECO:0000313" key="1">
    <source>
        <dbReference type="EMBL" id="KAI0041934.1"/>
    </source>
</evidence>
<dbReference type="Proteomes" id="UP000814033">
    <property type="component" value="Unassembled WGS sequence"/>
</dbReference>
<sequence length="157" mass="17820">MVSFSSGLPMDVIDGAQHHSKLSSCPHQRPLPLALDHRRSSHDILCWVYPMRPRTRGDDSTLFRLTISCQKSAAETNALTLWIHIKNDSSFPRRAGYKIVHVWCIAHAVNTCPSRNCWSPHSGEIFSFSRVRTAISPNSMHSYRVYRILSVFVKTAT</sequence>
<reference evidence="1" key="2">
    <citation type="journal article" date="2022" name="New Phytol.">
        <title>Evolutionary transition to the ectomycorrhizal habit in the genomes of a hyperdiverse lineage of mushroom-forming fungi.</title>
        <authorList>
            <person name="Looney B."/>
            <person name="Miyauchi S."/>
            <person name="Morin E."/>
            <person name="Drula E."/>
            <person name="Courty P.E."/>
            <person name="Kohler A."/>
            <person name="Kuo A."/>
            <person name="LaButti K."/>
            <person name="Pangilinan J."/>
            <person name="Lipzen A."/>
            <person name="Riley R."/>
            <person name="Andreopoulos W."/>
            <person name="He G."/>
            <person name="Johnson J."/>
            <person name="Nolan M."/>
            <person name="Tritt A."/>
            <person name="Barry K.W."/>
            <person name="Grigoriev I.V."/>
            <person name="Nagy L.G."/>
            <person name="Hibbett D."/>
            <person name="Henrissat B."/>
            <person name="Matheny P.B."/>
            <person name="Labbe J."/>
            <person name="Martin F.M."/>
        </authorList>
    </citation>
    <scope>NUCLEOTIDE SEQUENCE</scope>
    <source>
        <strain evidence="1">FP105234-sp</strain>
    </source>
</reference>
<name>A0ACB8RCP3_9AGAM</name>
<dbReference type="EMBL" id="MU276093">
    <property type="protein sequence ID" value="KAI0041934.1"/>
    <property type="molecule type" value="Genomic_DNA"/>
</dbReference>
<gene>
    <name evidence="1" type="ORF">FA95DRAFT_633235</name>
</gene>
<keyword evidence="2" id="KW-1185">Reference proteome</keyword>